<feature type="region of interest" description="Disordered" evidence="2">
    <location>
        <begin position="49"/>
        <end position="94"/>
    </location>
</feature>
<feature type="compositionally biased region" description="Basic residues" evidence="2">
    <location>
        <begin position="72"/>
        <end position="82"/>
    </location>
</feature>
<sequence length="164" mass="18653">MSKAAYNGASYVKTNGFSNNEEILKQDVQKQKIQTSPLHIKLEEQLQKARKSNGKNGVITSQPNGHGIARYKNNKTRRHRSDHRPLFSMDSDSDEELTITKYNSKSPNVSITQNSKELAECEERLLKDGYRLDEMSDEEDLDLIPPRHLDNRCCSTVSHSCTIS</sequence>
<protein>
    <submittedName>
        <fullName evidence="4">Protein FAM219A-like isoform X1</fullName>
    </submittedName>
</protein>
<dbReference type="GeneID" id="116299292"/>
<proteinExistence type="inferred from homology"/>
<dbReference type="KEGG" id="aten:116299292"/>
<organism evidence="3 4">
    <name type="scientific">Actinia tenebrosa</name>
    <name type="common">Australian red waratah sea anemone</name>
    <dbReference type="NCBI Taxonomy" id="6105"/>
    <lineage>
        <taxon>Eukaryota</taxon>
        <taxon>Metazoa</taxon>
        <taxon>Cnidaria</taxon>
        <taxon>Anthozoa</taxon>
        <taxon>Hexacorallia</taxon>
        <taxon>Actiniaria</taxon>
        <taxon>Actiniidae</taxon>
        <taxon>Actinia</taxon>
    </lineage>
</organism>
<comment type="similarity">
    <text evidence="1">Belongs to the FAM219 family.</text>
</comment>
<evidence type="ECO:0000256" key="2">
    <source>
        <dbReference type="SAM" id="MobiDB-lite"/>
    </source>
</evidence>
<dbReference type="AlphaFoldDB" id="A0A6P8ICZ0"/>
<dbReference type="FunCoup" id="A0A6P8ICZ0">
    <property type="interactions" value="1010"/>
</dbReference>
<dbReference type="InParanoid" id="A0A6P8ICZ0"/>
<dbReference type="RefSeq" id="XP_031563782.1">
    <property type="nucleotide sequence ID" value="XM_031707922.1"/>
</dbReference>
<reference evidence="4" key="1">
    <citation type="submission" date="2025-08" db="UniProtKB">
        <authorList>
            <consortium name="RefSeq"/>
        </authorList>
    </citation>
    <scope>IDENTIFICATION</scope>
    <source>
        <tissue evidence="4">Tentacle</tissue>
    </source>
</reference>
<accession>A0A6P8ICZ0</accession>
<dbReference type="PANTHER" id="PTHR31281">
    <property type="entry name" value="PROTEIN FAM219A"/>
    <property type="match status" value="1"/>
</dbReference>
<feature type="compositionally biased region" description="Polar residues" evidence="2">
    <location>
        <begin position="54"/>
        <end position="64"/>
    </location>
</feature>
<keyword evidence="3" id="KW-1185">Reference proteome</keyword>
<evidence type="ECO:0000313" key="3">
    <source>
        <dbReference type="Proteomes" id="UP000515163"/>
    </source>
</evidence>
<name>A0A6P8ICZ0_ACTTE</name>
<dbReference type="OrthoDB" id="5966423at2759"/>
<evidence type="ECO:0000313" key="4">
    <source>
        <dbReference type="RefSeq" id="XP_031563782.1"/>
    </source>
</evidence>
<gene>
    <name evidence="4" type="primary">LOC116299292</name>
</gene>
<dbReference type="InterPro" id="IPR029339">
    <property type="entry name" value="FAM219"/>
</dbReference>
<dbReference type="Pfam" id="PF15260">
    <property type="entry name" value="FAM219A"/>
    <property type="match status" value="1"/>
</dbReference>
<dbReference type="PANTHER" id="PTHR31281:SF3">
    <property type="entry name" value="PROTEIN FAM219A"/>
    <property type="match status" value="1"/>
</dbReference>
<evidence type="ECO:0000256" key="1">
    <source>
        <dbReference type="ARBA" id="ARBA00010549"/>
    </source>
</evidence>
<dbReference type="Proteomes" id="UP000515163">
    <property type="component" value="Unplaced"/>
</dbReference>